<feature type="transmembrane region" description="Helical" evidence="6">
    <location>
        <begin position="6"/>
        <end position="27"/>
    </location>
</feature>
<keyword evidence="8" id="KW-1185">Reference proteome</keyword>
<gene>
    <name evidence="7" type="ORF">INT44_005363</name>
</gene>
<reference evidence="7" key="1">
    <citation type="submission" date="2020-12" db="EMBL/GenBank/DDBJ databases">
        <title>Metabolic potential, ecology and presence of endohyphal bacteria is reflected in genomic diversity of Mucoromycotina.</title>
        <authorList>
            <person name="Muszewska A."/>
            <person name="Okrasinska A."/>
            <person name="Steczkiewicz K."/>
            <person name="Drgas O."/>
            <person name="Orlowska M."/>
            <person name="Perlinska-Lenart U."/>
            <person name="Aleksandrzak-Piekarczyk T."/>
            <person name="Szatraj K."/>
            <person name="Zielenkiewicz U."/>
            <person name="Pilsyk S."/>
            <person name="Malc E."/>
            <person name="Mieczkowski P."/>
            <person name="Kruszewska J.S."/>
            <person name="Biernat P."/>
            <person name="Pawlowska J."/>
        </authorList>
    </citation>
    <scope>NUCLEOTIDE SEQUENCE</scope>
    <source>
        <strain evidence="7">WA0000051536</strain>
    </source>
</reference>
<evidence type="ECO:0000313" key="7">
    <source>
        <dbReference type="EMBL" id="KAG2187673.1"/>
    </source>
</evidence>
<keyword evidence="3" id="KW-0732">Signal</keyword>
<dbReference type="Proteomes" id="UP000612746">
    <property type="component" value="Unassembled WGS sequence"/>
</dbReference>
<evidence type="ECO:0000256" key="4">
    <source>
        <dbReference type="ARBA" id="ARBA00022989"/>
    </source>
</evidence>
<protein>
    <submittedName>
        <fullName evidence="7">Uncharacterized protein</fullName>
    </submittedName>
</protein>
<dbReference type="EMBL" id="JAEPRA010000003">
    <property type="protein sequence ID" value="KAG2187673.1"/>
    <property type="molecule type" value="Genomic_DNA"/>
</dbReference>
<keyword evidence="4 6" id="KW-1133">Transmembrane helix</keyword>
<evidence type="ECO:0000256" key="6">
    <source>
        <dbReference type="SAM" id="Phobius"/>
    </source>
</evidence>
<feature type="non-terminal residue" evidence="7">
    <location>
        <position position="1"/>
    </location>
</feature>
<comment type="caution">
    <text evidence="7">The sequence shown here is derived from an EMBL/GenBank/DDBJ whole genome shotgun (WGS) entry which is preliminary data.</text>
</comment>
<name>A0A8H7UPV7_9FUNG</name>
<dbReference type="OrthoDB" id="29460at2759"/>
<organism evidence="7 8">
    <name type="scientific">Umbelopsis vinacea</name>
    <dbReference type="NCBI Taxonomy" id="44442"/>
    <lineage>
        <taxon>Eukaryota</taxon>
        <taxon>Fungi</taxon>
        <taxon>Fungi incertae sedis</taxon>
        <taxon>Mucoromycota</taxon>
        <taxon>Mucoromycotina</taxon>
        <taxon>Umbelopsidomycetes</taxon>
        <taxon>Umbelopsidales</taxon>
        <taxon>Umbelopsidaceae</taxon>
        <taxon>Umbelopsis</taxon>
    </lineage>
</organism>
<evidence type="ECO:0000256" key="2">
    <source>
        <dbReference type="ARBA" id="ARBA00022692"/>
    </source>
</evidence>
<keyword evidence="5 6" id="KW-0472">Membrane</keyword>
<accession>A0A8H7UPV7</accession>
<evidence type="ECO:0000256" key="1">
    <source>
        <dbReference type="ARBA" id="ARBA00004167"/>
    </source>
</evidence>
<dbReference type="GO" id="GO:0016020">
    <property type="term" value="C:membrane"/>
    <property type="evidence" value="ECO:0007669"/>
    <property type="project" value="UniProtKB-SubCell"/>
</dbReference>
<keyword evidence="2 6" id="KW-0812">Transmembrane</keyword>
<dbReference type="AlphaFoldDB" id="A0A8H7UPV7"/>
<comment type="subcellular location">
    <subcellularLocation>
        <location evidence="1">Membrane</location>
        <topology evidence="1">Single-pass membrane protein</topology>
    </subcellularLocation>
</comment>
<sequence length="52" mass="5985">MSGAGIFFLIVGILVALYFIGGAFYNYKQYNARGLDLIPHRDFWLDLPYLIK</sequence>
<proteinExistence type="predicted"/>
<evidence type="ECO:0000313" key="8">
    <source>
        <dbReference type="Proteomes" id="UP000612746"/>
    </source>
</evidence>
<evidence type="ECO:0000256" key="5">
    <source>
        <dbReference type="ARBA" id="ARBA00023136"/>
    </source>
</evidence>
<dbReference type="Pfam" id="PF09451">
    <property type="entry name" value="ATG27"/>
    <property type="match status" value="1"/>
</dbReference>
<dbReference type="InterPro" id="IPR018939">
    <property type="entry name" value="Autophagy-rel_prot_27"/>
</dbReference>
<evidence type="ECO:0000256" key="3">
    <source>
        <dbReference type="ARBA" id="ARBA00022729"/>
    </source>
</evidence>